<dbReference type="SUPFAM" id="SSF47807">
    <property type="entry name" value="5' to 3' exonuclease, C-terminal subdomain"/>
    <property type="match status" value="1"/>
</dbReference>
<dbReference type="Gene3D" id="1.10.150.20">
    <property type="entry name" value="5' to 3' exonuclease, C-terminal subdomain"/>
    <property type="match status" value="1"/>
</dbReference>
<dbReference type="SMART" id="SM00279">
    <property type="entry name" value="HhH2"/>
    <property type="match status" value="1"/>
</dbReference>
<dbReference type="GO" id="GO:0017108">
    <property type="term" value="F:5'-flap endonuclease activity"/>
    <property type="evidence" value="ECO:0007669"/>
    <property type="project" value="TreeGrafter"/>
</dbReference>
<keyword evidence="2" id="KW-0540">Nuclease</keyword>
<evidence type="ECO:0000256" key="1">
    <source>
        <dbReference type="ARBA" id="ARBA00022723"/>
    </source>
</evidence>
<dbReference type="PANTHER" id="PTHR11081:SF9">
    <property type="entry name" value="FLAP ENDONUCLEASE 1"/>
    <property type="match status" value="1"/>
</dbReference>
<dbReference type="eggNOG" id="KOG2519">
    <property type="taxonomic scope" value="Eukaryota"/>
</dbReference>
<reference evidence="5 6" key="1">
    <citation type="journal article" date="2007" name="PLoS Pathog.">
        <title>Genome sequence of Babesia bovis and comparative analysis of apicomplexan hemoprotozoa.</title>
        <authorList>
            <person name="Brayton K.A."/>
            <person name="Lau A.O.T."/>
            <person name="Herndon D.R."/>
            <person name="Hannick L."/>
            <person name="Kappmeyer L.S."/>
            <person name="Berens S.J."/>
            <person name="Bidwell S.L."/>
            <person name="Brown W.C."/>
            <person name="Crabtree J."/>
            <person name="Fadrosh D."/>
            <person name="Feldblum T."/>
            <person name="Forberger H.A."/>
            <person name="Haas B.J."/>
            <person name="Howell J.M."/>
            <person name="Khouri H."/>
            <person name="Koo H."/>
            <person name="Mann D.J."/>
            <person name="Norimine J."/>
            <person name="Paulsen I.T."/>
            <person name="Radune D."/>
            <person name="Ren Q."/>
            <person name="Smith R.K. Jr."/>
            <person name="Suarez C.E."/>
            <person name="White O."/>
            <person name="Wortman J.R."/>
            <person name="Knowles D.P. Jr."/>
            <person name="McElwain T.F."/>
            <person name="Nene V.M."/>
        </authorList>
    </citation>
    <scope>NUCLEOTIDE SEQUENCE [LARGE SCALE GENOMIC DNA]</scope>
    <source>
        <strain evidence="5">T2Bo</strain>
    </source>
</reference>
<organism evidence="5 6">
    <name type="scientific">Babesia bovis</name>
    <dbReference type="NCBI Taxonomy" id="5865"/>
    <lineage>
        <taxon>Eukaryota</taxon>
        <taxon>Sar</taxon>
        <taxon>Alveolata</taxon>
        <taxon>Apicomplexa</taxon>
        <taxon>Aconoidasida</taxon>
        <taxon>Piroplasmida</taxon>
        <taxon>Babesiidae</taxon>
        <taxon>Babesia</taxon>
    </lineage>
</organism>
<dbReference type="GeneID" id="5479079"/>
<dbReference type="InParanoid" id="A7ARV8"/>
<reference evidence="6" key="3">
    <citation type="journal article" date="2021" name="Int. J. Parasitol.">
        <title>Comparative analysis of gene expression between Babesia bovis blood stages and kinetes allowed by improved genome annotation.</title>
        <authorList>
            <person name="Ueti M.W."/>
            <person name="Johnson W.C."/>
            <person name="Kappmeyer L.S."/>
            <person name="Herndon D.R."/>
            <person name="Mousel M.R."/>
            <person name="Reif K.E."/>
            <person name="Taus N.S."/>
            <person name="Ifeonu O.O."/>
            <person name="Silva J.C."/>
            <person name="Suarez C.E."/>
            <person name="Brayton K.A."/>
        </authorList>
    </citation>
    <scope>NUCLEOTIDE SEQUENCE [LARGE SCALE GENOMIC DNA]</scope>
</reference>
<dbReference type="Pfam" id="PF00867">
    <property type="entry name" value="XPG_I"/>
    <property type="match status" value="1"/>
</dbReference>
<evidence type="ECO:0000313" key="5">
    <source>
        <dbReference type="EMBL" id="EDO07277.1"/>
    </source>
</evidence>
<dbReference type="InterPro" id="IPR029060">
    <property type="entry name" value="PIN-like_dom_sf"/>
</dbReference>
<keyword evidence="3" id="KW-0460">Magnesium</keyword>
<evidence type="ECO:0000313" key="6">
    <source>
        <dbReference type="Proteomes" id="UP000002173"/>
    </source>
</evidence>
<sequence>MNQQLREVRTGGGIDATFVLGSSLTVKDLYIASRNTSDDNAINVLDCKNPQLRDSLRLFFENSSVRLYAAPSERDMLQFAQRLSDAFACVEVRQPNIVRRCVEFCDRETDCVLSDDTNAIALGAPNVIRDYCGKNVSTTINHIALLDAMGFSRDQFVDFCVLCGTDGIPLIPHIGPERAYRIVSSFNSLEAFIHSETLDNFLRVPNVHKTLQKRNVNLDEFKNSLMDVKSLRNTLIDINV</sequence>
<accession>A7ARV8</accession>
<dbReference type="KEGG" id="bbo:BBOV_IV009230"/>
<gene>
    <name evidence="5" type="ORF">BBOV_IV009230</name>
</gene>
<name>A7ARV8_BABBO</name>
<dbReference type="InterPro" id="IPR006084">
    <property type="entry name" value="XPG/Rad2"/>
</dbReference>
<keyword evidence="6" id="KW-1185">Reference proteome</keyword>
<reference evidence="6" key="2">
    <citation type="journal article" date="2020" name="Data Brief">
        <title>Transcriptome dataset of Babesia bovis life stages within vertebrate and invertebrate hosts.</title>
        <authorList>
            <person name="Ueti M.W."/>
            <person name="Johnson W.C."/>
            <person name="Kappmeyer L.S."/>
            <person name="Herndon D.R."/>
            <person name="Mousel M.R."/>
            <person name="Reif K.E."/>
            <person name="Taus N.S."/>
            <person name="Ifeonu O.O."/>
            <person name="Silva J.C."/>
            <person name="Suarez C.E."/>
            <person name="Brayton K.A."/>
        </authorList>
    </citation>
    <scope>NUCLEOTIDE SEQUENCE [LARGE SCALE GENOMIC DNA]</scope>
</reference>
<dbReference type="OMA" id="CSMILRR"/>
<comment type="caution">
    <text evidence="5">The sequence shown here is derived from an EMBL/GenBank/DDBJ whole genome shotgun (WGS) entry which is preliminary data.</text>
</comment>
<evidence type="ECO:0000259" key="4">
    <source>
        <dbReference type="Pfam" id="PF00867"/>
    </source>
</evidence>
<feature type="domain" description="XPG-I" evidence="4">
    <location>
        <begin position="108"/>
        <end position="166"/>
    </location>
</feature>
<dbReference type="EMBL" id="AAXT01000002">
    <property type="protein sequence ID" value="EDO07277.1"/>
    <property type="molecule type" value="Genomic_DNA"/>
</dbReference>
<dbReference type="STRING" id="5865.A7ARV8"/>
<evidence type="ECO:0000256" key="2">
    <source>
        <dbReference type="ARBA" id="ARBA00022759"/>
    </source>
</evidence>
<evidence type="ECO:0000256" key="3">
    <source>
        <dbReference type="ARBA" id="ARBA00022842"/>
    </source>
</evidence>
<dbReference type="InterPro" id="IPR036279">
    <property type="entry name" value="5-3_exonuclease_C_sf"/>
</dbReference>
<proteinExistence type="predicted"/>
<keyword evidence="1" id="KW-0479">Metal-binding</keyword>
<dbReference type="GO" id="GO:0046872">
    <property type="term" value="F:metal ion binding"/>
    <property type="evidence" value="ECO:0007669"/>
    <property type="project" value="UniProtKB-KW"/>
</dbReference>
<dbReference type="PANTHER" id="PTHR11081">
    <property type="entry name" value="FLAP ENDONUCLEASE FAMILY MEMBER"/>
    <property type="match status" value="1"/>
</dbReference>
<dbReference type="GO" id="GO:0003677">
    <property type="term" value="F:DNA binding"/>
    <property type="evidence" value="ECO:0007669"/>
    <property type="project" value="InterPro"/>
</dbReference>
<dbReference type="SUPFAM" id="SSF88723">
    <property type="entry name" value="PIN domain-like"/>
    <property type="match status" value="1"/>
</dbReference>
<dbReference type="InterPro" id="IPR008918">
    <property type="entry name" value="HhH2"/>
</dbReference>
<keyword evidence="2" id="KW-0255">Endonuclease</keyword>
<dbReference type="InterPro" id="IPR006086">
    <property type="entry name" value="XPG-I_dom"/>
</dbReference>
<dbReference type="AlphaFoldDB" id="A7ARV8"/>
<protein>
    <recommendedName>
        <fullName evidence="4">XPG-I domain-containing protein</fullName>
    </recommendedName>
</protein>
<dbReference type="VEuPathDB" id="PiroplasmaDB:BBOV_IV009230"/>
<keyword evidence="2" id="KW-0378">Hydrolase</keyword>
<dbReference type="Proteomes" id="UP000002173">
    <property type="component" value="Unassembled WGS sequence"/>
</dbReference>